<keyword evidence="2" id="KW-1185">Reference proteome</keyword>
<organism evidence="1 2">
    <name type="scientific">Stegodyphus mimosarum</name>
    <name type="common">African social velvet spider</name>
    <dbReference type="NCBI Taxonomy" id="407821"/>
    <lineage>
        <taxon>Eukaryota</taxon>
        <taxon>Metazoa</taxon>
        <taxon>Ecdysozoa</taxon>
        <taxon>Arthropoda</taxon>
        <taxon>Chelicerata</taxon>
        <taxon>Arachnida</taxon>
        <taxon>Araneae</taxon>
        <taxon>Araneomorphae</taxon>
        <taxon>Entelegynae</taxon>
        <taxon>Eresoidea</taxon>
        <taxon>Eresidae</taxon>
        <taxon>Stegodyphus</taxon>
    </lineage>
</organism>
<evidence type="ECO:0000313" key="1">
    <source>
        <dbReference type="EMBL" id="KFM69784.1"/>
    </source>
</evidence>
<sequence>MAHFQLTKTARMSKSKIKSMFIYLSNSQGFVHKEFVPPGKTVSQHFDGGALEKFRKWTKHVRPSIKTN</sequence>
<reference evidence="1 2" key="1">
    <citation type="submission" date="2013-11" db="EMBL/GenBank/DDBJ databases">
        <title>Genome sequencing of Stegodyphus mimosarum.</title>
        <authorList>
            <person name="Bechsgaard J."/>
        </authorList>
    </citation>
    <scope>NUCLEOTIDE SEQUENCE [LARGE SCALE GENOMIC DNA]</scope>
</reference>
<name>A0A087TXE5_STEMI</name>
<proteinExistence type="predicted"/>
<dbReference type="Proteomes" id="UP000054359">
    <property type="component" value="Unassembled WGS sequence"/>
</dbReference>
<dbReference type="EMBL" id="KK117188">
    <property type="protein sequence ID" value="KFM69784.1"/>
    <property type="molecule type" value="Genomic_DNA"/>
</dbReference>
<evidence type="ECO:0000313" key="2">
    <source>
        <dbReference type="Proteomes" id="UP000054359"/>
    </source>
</evidence>
<dbReference type="AlphaFoldDB" id="A0A087TXE5"/>
<protein>
    <submittedName>
        <fullName evidence="1">Uncharacterized protein</fullName>
    </submittedName>
</protein>
<gene>
    <name evidence="1" type="ORF">X975_04168</name>
</gene>
<feature type="non-terminal residue" evidence="1">
    <location>
        <position position="68"/>
    </location>
</feature>
<dbReference type="OrthoDB" id="6760456at2759"/>
<accession>A0A087TXE5</accession>